<dbReference type="Gene3D" id="1.20.120.450">
    <property type="entry name" value="dinb family like domain"/>
    <property type="match status" value="1"/>
</dbReference>
<accession>A0ABY2G325</accession>
<feature type="signal peptide" evidence="1">
    <location>
        <begin position="1"/>
        <end position="20"/>
    </location>
</feature>
<keyword evidence="1" id="KW-0732">Signal</keyword>
<dbReference type="SUPFAM" id="SSF109854">
    <property type="entry name" value="DinB/YfiT-like putative metalloenzymes"/>
    <property type="match status" value="1"/>
</dbReference>
<dbReference type="RefSeq" id="WP_134201045.1">
    <property type="nucleotide sequence ID" value="NZ_SOQZ01000007.1"/>
</dbReference>
<feature type="chain" id="PRO_5047075190" evidence="1">
    <location>
        <begin position="21"/>
        <end position="191"/>
    </location>
</feature>
<reference evidence="2 3" key="1">
    <citation type="submission" date="2019-03" db="EMBL/GenBank/DDBJ databases">
        <title>Genomic Encyclopedia of Type Strains, Phase III (KMG-III): the genomes of soil and plant-associated and newly described type strains.</title>
        <authorList>
            <person name="Whitman W."/>
        </authorList>
    </citation>
    <scope>NUCLEOTIDE SEQUENCE [LARGE SCALE GENOMIC DNA]</scope>
    <source>
        <strain evidence="2 3">CGMCC 1.10957</strain>
    </source>
</reference>
<gene>
    <name evidence="2" type="ORF">A8975_2653</name>
</gene>
<evidence type="ECO:0000313" key="2">
    <source>
        <dbReference type="EMBL" id="TDY07592.1"/>
    </source>
</evidence>
<evidence type="ECO:0000313" key="3">
    <source>
        <dbReference type="Proteomes" id="UP000294930"/>
    </source>
</evidence>
<dbReference type="InterPro" id="IPR034660">
    <property type="entry name" value="DinB/YfiT-like"/>
</dbReference>
<name>A0ABY2G325_9FLAO</name>
<protein>
    <submittedName>
        <fullName evidence="2">Uncharacterized protein DUF664</fullName>
    </submittedName>
</protein>
<evidence type="ECO:0000256" key="1">
    <source>
        <dbReference type="SAM" id="SignalP"/>
    </source>
</evidence>
<comment type="caution">
    <text evidence="2">The sequence shown here is derived from an EMBL/GenBank/DDBJ whole genome shotgun (WGS) entry which is preliminary data.</text>
</comment>
<dbReference type="EMBL" id="SOQZ01000007">
    <property type="protein sequence ID" value="TDY07592.1"/>
    <property type="molecule type" value="Genomic_DNA"/>
</dbReference>
<sequence length="191" mass="21303">MKKVCSALSLFFTLSIVAQNNDDNLPYYEIPEYSDTYTAGTVAARMIDGLGFRFYWATDGLTEEDLSYKPIGGSRSTGETVDHVLTLSYVILSAALNQPYDKKDTSQLNFEEKRKRTLINLKTAADILRASDDVSKFVIVFGERENPFWNAINGPIADAIWHSGQIASYRRTSGNPINSNINHFTGTVKSN</sequence>
<organism evidence="2 3">
    <name type="scientific">Meridianimaribacter flavus</name>
    <dbReference type="NCBI Taxonomy" id="571115"/>
    <lineage>
        <taxon>Bacteria</taxon>
        <taxon>Pseudomonadati</taxon>
        <taxon>Bacteroidota</taxon>
        <taxon>Flavobacteriia</taxon>
        <taxon>Flavobacteriales</taxon>
        <taxon>Flavobacteriaceae</taxon>
        <taxon>Meridianimaribacter</taxon>
    </lineage>
</organism>
<dbReference type="Proteomes" id="UP000294930">
    <property type="component" value="Unassembled WGS sequence"/>
</dbReference>
<keyword evidence="3" id="KW-1185">Reference proteome</keyword>
<proteinExistence type="predicted"/>